<feature type="region of interest" description="Disordered" evidence="1">
    <location>
        <begin position="1"/>
        <end position="90"/>
    </location>
</feature>
<reference evidence="2" key="1">
    <citation type="submission" date="2023-07" db="EMBL/GenBank/DDBJ databases">
        <title>draft genome sequence of fig (Ficus carica).</title>
        <authorList>
            <person name="Takahashi T."/>
            <person name="Nishimura K."/>
        </authorList>
    </citation>
    <scope>NUCLEOTIDE SEQUENCE</scope>
</reference>
<evidence type="ECO:0000256" key="1">
    <source>
        <dbReference type="SAM" id="MobiDB-lite"/>
    </source>
</evidence>
<name>A0AA88ALJ6_FICCA</name>
<organism evidence="2 3">
    <name type="scientific">Ficus carica</name>
    <name type="common">Common fig</name>
    <dbReference type="NCBI Taxonomy" id="3494"/>
    <lineage>
        <taxon>Eukaryota</taxon>
        <taxon>Viridiplantae</taxon>
        <taxon>Streptophyta</taxon>
        <taxon>Embryophyta</taxon>
        <taxon>Tracheophyta</taxon>
        <taxon>Spermatophyta</taxon>
        <taxon>Magnoliopsida</taxon>
        <taxon>eudicotyledons</taxon>
        <taxon>Gunneridae</taxon>
        <taxon>Pentapetalae</taxon>
        <taxon>rosids</taxon>
        <taxon>fabids</taxon>
        <taxon>Rosales</taxon>
        <taxon>Moraceae</taxon>
        <taxon>Ficeae</taxon>
        <taxon>Ficus</taxon>
    </lineage>
</organism>
<proteinExistence type="predicted"/>
<dbReference type="AlphaFoldDB" id="A0AA88ALJ6"/>
<accession>A0AA88ALJ6</accession>
<feature type="compositionally biased region" description="Basic and acidic residues" evidence="1">
    <location>
        <begin position="47"/>
        <end position="60"/>
    </location>
</feature>
<sequence length="90" mass="9777">MVRGRQAEDPQPLQEAHPARVGGQLPNGHSGDDPVDPANSNDLPNGENKREEAEGIRKTSGDNNHPPPARPSRSKLRGSRQSRAERRAQA</sequence>
<protein>
    <submittedName>
        <fullName evidence="2">Uncharacterized protein</fullName>
    </submittedName>
</protein>
<dbReference type="EMBL" id="BTGU01000054">
    <property type="protein sequence ID" value="GMN54949.1"/>
    <property type="molecule type" value="Genomic_DNA"/>
</dbReference>
<dbReference type="Proteomes" id="UP001187192">
    <property type="component" value="Unassembled WGS sequence"/>
</dbReference>
<keyword evidence="3" id="KW-1185">Reference proteome</keyword>
<evidence type="ECO:0000313" key="3">
    <source>
        <dbReference type="Proteomes" id="UP001187192"/>
    </source>
</evidence>
<comment type="caution">
    <text evidence="2">The sequence shown here is derived from an EMBL/GenBank/DDBJ whole genome shotgun (WGS) entry which is preliminary data.</text>
</comment>
<evidence type="ECO:0000313" key="2">
    <source>
        <dbReference type="EMBL" id="GMN54949.1"/>
    </source>
</evidence>
<gene>
    <name evidence="2" type="ORF">TIFTF001_024067</name>
</gene>